<reference evidence="2" key="1">
    <citation type="journal article" date="2021" name="Open Biol.">
        <title>Shared evolutionary footprints suggest mitochondrial oxidative damage underlies multiple complex I losses in fungi.</title>
        <authorList>
            <person name="Schikora-Tamarit M.A."/>
            <person name="Marcet-Houben M."/>
            <person name="Nosek J."/>
            <person name="Gabaldon T."/>
        </authorList>
    </citation>
    <scope>NUCLEOTIDE SEQUENCE</scope>
    <source>
        <strain evidence="2">CBS2887</strain>
    </source>
</reference>
<proteinExistence type="predicted"/>
<evidence type="ECO:0000256" key="1">
    <source>
        <dbReference type="SAM" id="MobiDB-lite"/>
    </source>
</evidence>
<feature type="compositionally biased region" description="Polar residues" evidence="1">
    <location>
        <begin position="48"/>
        <end position="60"/>
    </location>
</feature>
<gene>
    <name evidence="2" type="ORF">WICPIJ_001556</name>
</gene>
<name>A0A9P8QBF8_WICPI</name>
<dbReference type="EMBL" id="JAEUBG010000835">
    <property type="protein sequence ID" value="KAH3687446.1"/>
    <property type="molecule type" value="Genomic_DNA"/>
</dbReference>
<comment type="caution">
    <text evidence="2">The sequence shown here is derived from an EMBL/GenBank/DDBJ whole genome shotgun (WGS) entry which is preliminary data.</text>
</comment>
<reference evidence="2" key="2">
    <citation type="submission" date="2021-01" db="EMBL/GenBank/DDBJ databases">
        <authorList>
            <person name="Schikora-Tamarit M.A."/>
        </authorList>
    </citation>
    <scope>NUCLEOTIDE SEQUENCE</scope>
    <source>
        <strain evidence="2">CBS2887</strain>
    </source>
</reference>
<feature type="region of interest" description="Disordered" evidence="1">
    <location>
        <begin position="1"/>
        <end position="20"/>
    </location>
</feature>
<keyword evidence="3" id="KW-1185">Reference proteome</keyword>
<feature type="region of interest" description="Disordered" evidence="1">
    <location>
        <begin position="27"/>
        <end position="60"/>
    </location>
</feature>
<evidence type="ECO:0000313" key="2">
    <source>
        <dbReference type="EMBL" id="KAH3687446.1"/>
    </source>
</evidence>
<dbReference type="OrthoDB" id="4002254at2759"/>
<organism evidence="2 3">
    <name type="scientific">Wickerhamomyces pijperi</name>
    <name type="common">Yeast</name>
    <name type="synonym">Pichia pijperi</name>
    <dbReference type="NCBI Taxonomy" id="599730"/>
    <lineage>
        <taxon>Eukaryota</taxon>
        <taxon>Fungi</taxon>
        <taxon>Dikarya</taxon>
        <taxon>Ascomycota</taxon>
        <taxon>Saccharomycotina</taxon>
        <taxon>Saccharomycetes</taxon>
        <taxon>Phaffomycetales</taxon>
        <taxon>Wickerhamomycetaceae</taxon>
        <taxon>Wickerhamomyces</taxon>
    </lineage>
</organism>
<sequence length="86" mass="9388">MYQPPQEPQNTSVLPSPQYGYANLNIKTHNYSGNPKPISPSTHRLDGGNSSSGEGFMQGAQNFANNENTKRVGGFIWGQLRGFLCS</sequence>
<evidence type="ECO:0000313" key="3">
    <source>
        <dbReference type="Proteomes" id="UP000774326"/>
    </source>
</evidence>
<protein>
    <submittedName>
        <fullName evidence="2">Uncharacterized protein</fullName>
    </submittedName>
</protein>
<accession>A0A9P8QBF8</accession>
<dbReference type="Proteomes" id="UP000774326">
    <property type="component" value="Unassembled WGS sequence"/>
</dbReference>
<dbReference type="AlphaFoldDB" id="A0A9P8QBF8"/>